<dbReference type="NCBIfam" id="TIGR03760">
    <property type="entry name" value="ICE_TraI_Pfluor"/>
    <property type="match status" value="1"/>
</dbReference>
<feature type="region of interest" description="Disordered" evidence="1">
    <location>
        <begin position="415"/>
        <end position="487"/>
    </location>
</feature>
<gene>
    <name evidence="4" type="primary">mobH</name>
    <name evidence="4" type="ORF">ACFQQA_16250</name>
</gene>
<dbReference type="EMBL" id="JBHTBD010000009">
    <property type="protein sequence ID" value="MFC7296271.1"/>
    <property type="molecule type" value="Genomic_DNA"/>
</dbReference>
<dbReference type="Gene3D" id="2.40.10.200">
    <property type="entry name" value="STY4665 C-terminal domain-like"/>
    <property type="match status" value="1"/>
</dbReference>
<evidence type="ECO:0000259" key="3">
    <source>
        <dbReference type="Pfam" id="PF07515"/>
    </source>
</evidence>
<feature type="compositionally biased region" description="Polar residues" evidence="1">
    <location>
        <begin position="448"/>
        <end position="468"/>
    </location>
</feature>
<feature type="region of interest" description="Disordered" evidence="1">
    <location>
        <begin position="1"/>
        <end position="22"/>
    </location>
</feature>
<sequence>MIGRFLKKNEPTQDTGVPTLRPMHPVALSGADLLNTPSRQSLISKIKRLVSATDVVWNRHYLYAIQQFAELAQNLPASEIHHHSEQGGLIDHTLEALHAGVRISHGYILPPNAEPENIGPGADRWRFGAFIAILAHDLGKIVTDLEVVYRAPNSTFQQWFPWYGNLPAGVEYQYRFRKKIENTRLAKTLHEKSGMSLLPRLLTPEATKWLFSDMELVSQLFSTVSHSTFGGHVIAEIVRTADGASVSKNLGANTGKKADHSLAVPLHEKLVVSLRKLVADGDLIRNKPGAALWVTDEYTWVVSKATIEAVRAQLLNEGHSGIPKSVVTIFGILKDHECIVATPEGDSVWYAEIDDPAKNWRQKLTFLCFKNEIIWPTSQPDLFDGTVTPIDRKGNPLAEDQPRVKEAIESQVPADKSLESAVSLPFPEPASVPKKPTKTCKPDGSRVGQVTKSWNETVDPKSSSTTSNDEGKLGPERGLTSKDAADKWKTRRQIQEEVLRQNDFISWLLRGIATKRIRVNEPKAPVHVLENHIALVTPAIFNDFLDKNRLKKQIYERRAGDKRVFTLLQKEIEALDIHQKGMNGKNIVSVSVEGVRSRSELRVYLLNRDCFPSLNNFNANPVIKIHL</sequence>
<name>A0ABW2IYE9_9GAMM</name>
<evidence type="ECO:0000313" key="4">
    <source>
        <dbReference type="EMBL" id="MFC7296271.1"/>
    </source>
</evidence>
<comment type="caution">
    <text evidence="4">The sequence shown here is derived from an EMBL/GenBank/DDBJ whole genome shotgun (WGS) entry which is preliminary data.</text>
</comment>
<reference evidence="5" key="1">
    <citation type="journal article" date="2019" name="Int. J. Syst. Evol. Microbiol.">
        <title>The Global Catalogue of Microorganisms (GCM) 10K type strain sequencing project: providing services to taxonomists for standard genome sequencing and annotation.</title>
        <authorList>
            <consortium name="The Broad Institute Genomics Platform"/>
            <consortium name="The Broad Institute Genome Sequencing Center for Infectious Disease"/>
            <person name="Wu L."/>
            <person name="Ma J."/>
        </authorList>
    </citation>
    <scope>NUCLEOTIDE SEQUENCE [LARGE SCALE GENOMIC DNA]</scope>
    <source>
        <strain evidence="5">CCUG 60559</strain>
    </source>
</reference>
<dbReference type="InterPro" id="IPR036390">
    <property type="entry name" value="WH_DNA-bd_sf"/>
</dbReference>
<organism evidence="4 5">
    <name type="scientific">Marinobacter aromaticivorans</name>
    <dbReference type="NCBI Taxonomy" id="1494078"/>
    <lineage>
        <taxon>Bacteria</taxon>
        <taxon>Pseudomonadati</taxon>
        <taxon>Pseudomonadota</taxon>
        <taxon>Gammaproteobacteria</taxon>
        <taxon>Pseudomonadales</taxon>
        <taxon>Marinobacteraceae</taxon>
        <taxon>Marinobacter</taxon>
    </lineage>
</organism>
<dbReference type="Gene3D" id="1.10.3210.40">
    <property type="match status" value="1"/>
</dbReference>
<feature type="domain" description="Uncharacterised" evidence="2">
    <location>
        <begin position="29"/>
        <end position="347"/>
    </location>
</feature>
<feature type="domain" description="Putative conjugal transfer nickase/helicase TraI C-terminal" evidence="3">
    <location>
        <begin position="502"/>
        <end position="622"/>
    </location>
</feature>
<keyword evidence="5" id="KW-1185">Reference proteome</keyword>
<dbReference type="NCBIfam" id="NF041494">
    <property type="entry name" value="MobH"/>
    <property type="match status" value="1"/>
</dbReference>
<proteinExistence type="predicted"/>
<dbReference type="Pfam" id="PF07514">
    <property type="entry name" value="TraI_2"/>
    <property type="match status" value="1"/>
</dbReference>
<dbReference type="RefSeq" id="WP_227521128.1">
    <property type="nucleotide sequence ID" value="NZ_JBHTBD010000009.1"/>
</dbReference>
<protein>
    <submittedName>
        <fullName evidence="4">MobH family relaxase</fullName>
    </submittedName>
</protein>
<evidence type="ECO:0000313" key="5">
    <source>
        <dbReference type="Proteomes" id="UP001596506"/>
    </source>
</evidence>
<evidence type="ECO:0000259" key="2">
    <source>
        <dbReference type="Pfam" id="PF07514"/>
    </source>
</evidence>
<dbReference type="Gene3D" id="1.10.10.10">
    <property type="entry name" value="Winged helix-like DNA-binding domain superfamily/Winged helix DNA-binding domain"/>
    <property type="match status" value="1"/>
</dbReference>
<dbReference type="InterPro" id="IPR022391">
    <property type="entry name" value="ICE_relaxase_PFGI-1"/>
</dbReference>
<evidence type="ECO:0000256" key="1">
    <source>
        <dbReference type="SAM" id="MobiDB-lite"/>
    </source>
</evidence>
<dbReference type="InterPro" id="IPR011093">
    <property type="entry name" value="TraI_2_C"/>
</dbReference>
<dbReference type="Pfam" id="PF07515">
    <property type="entry name" value="TraI_2_C"/>
    <property type="match status" value="1"/>
</dbReference>
<accession>A0ABW2IYE9</accession>
<feature type="compositionally biased region" description="Basic and acidic residues" evidence="1">
    <location>
        <begin position="469"/>
        <end position="487"/>
    </location>
</feature>
<dbReference type="SUPFAM" id="SSF46785">
    <property type="entry name" value="Winged helix' DNA-binding domain"/>
    <property type="match status" value="1"/>
</dbReference>
<dbReference type="InterPro" id="IPR036388">
    <property type="entry name" value="WH-like_DNA-bd_sf"/>
</dbReference>
<dbReference type="Proteomes" id="UP001596506">
    <property type="component" value="Unassembled WGS sequence"/>
</dbReference>
<dbReference type="InterPro" id="IPR011119">
    <property type="entry name" value="Unchr_helicase_relaxase_TraI"/>
</dbReference>